<reference evidence="1 2" key="1">
    <citation type="submission" date="2018-04" db="EMBL/GenBank/DDBJ databases">
        <title>Draft genome sequence of Pseudomonas syringae pv. actinidiae biovar 1 strains isolated from kiwifruit in Kagawa prefecture.</title>
        <authorList>
            <person name="Tabuchi M."/>
            <person name="Saito M."/>
            <person name="Fujiwara S."/>
            <person name="Sasa N."/>
            <person name="Akimitsu K."/>
            <person name="Gomi K."/>
            <person name="Konishi-Sugita S."/>
            <person name="Hamano K."/>
            <person name="Kataoka I."/>
        </authorList>
    </citation>
    <scope>NUCLEOTIDE SEQUENCE [LARGE SCALE GENOMIC DNA]</scope>
    <source>
        <strain evidence="1 2">MAFF212206</strain>
    </source>
</reference>
<accession>A0A2V0QDZ5</accession>
<protein>
    <submittedName>
        <fullName evidence="1">DNA-binding transcriptional regulator of sugar metabolism</fullName>
    </submittedName>
</protein>
<organism evidence="1 2">
    <name type="scientific">Pseudomonas syringae pv. actinidiae</name>
    <dbReference type="NCBI Taxonomy" id="103796"/>
    <lineage>
        <taxon>Bacteria</taxon>
        <taxon>Pseudomonadati</taxon>
        <taxon>Pseudomonadota</taxon>
        <taxon>Gammaproteobacteria</taxon>
        <taxon>Pseudomonadales</taxon>
        <taxon>Pseudomonadaceae</taxon>
        <taxon>Pseudomonas</taxon>
        <taxon>Pseudomonas syringae</taxon>
    </lineage>
</organism>
<sequence length="85" mass="9075">MRKVRTQASEKRDPAGDLTVGAVAMTCRAFSAGFCPLMSFVGAKPLKCFRKETLAVIKQVPVEPLLLSLAQGVELSAAKSKPGRI</sequence>
<dbReference type="GO" id="GO:0003677">
    <property type="term" value="F:DNA binding"/>
    <property type="evidence" value="ECO:0007669"/>
    <property type="project" value="UniProtKB-KW"/>
</dbReference>
<proteinExistence type="predicted"/>
<keyword evidence="1" id="KW-0238">DNA-binding</keyword>
<comment type="caution">
    <text evidence="1">The sequence shown here is derived from an EMBL/GenBank/DDBJ whole genome shotgun (WGS) entry which is preliminary data.</text>
</comment>
<name>A0A2V0QDZ5_PSESF</name>
<evidence type="ECO:0000313" key="2">
    <source>
        <dbReference type="Proteomes" id="UP000247480"/>
    </source>
</evidence>
<dbReference type="EMBL" id="BGJZ01000100">
    <property type="protein sequence ID" value="GBH08748.1"/>
    <property type="molecule type" value="Genomic_DNA"/>
</dbReference>
<dbReference type="AlphaFoldDB" id="A0A2V0QDZ5"/>
<gene>
    <name evidence="1" type="ORF">KPSA1_02129</name>
</gene>
<dbReference type="Proteomes" id="UP000247480">
    <property type="component" value="Unassembled WGS sequence"/>
</dbReference>
<evidence type="ECO:0000313" key="1">
    <source>
        <dbReference type="EMBL" id="GBH08748.1"/>
    </source>
</evidence>